<gene>
    <name evidence="2" type="ORF">BSOLF_1831</name>
</gene>
<keyword evidence="1" id="KW-0472">Membrane</keyword>
<dbReference type="AlphaFoldDB" id="A0A2R6Y3M0"/>
<reference evidence="3" key="1">
    <citation type="journal article" date="2018" name="Sci. Rep.">
        <title>Lignite coal burning seam in the remote Altai Mountains harbors a hydrogen-driven thermophilic microbial community.</title>
        <authorList>
            <person name="Kadnikov V.V."/>
            <person name="Mardanov A.V."/>
            <person name="Ivasenko D.A."/>
            <person name="Antsiferov D.V."/>
            <person name="Beletsky A.V."/>
            <person name="Karnachuk O.V."/>
            <person name="Ravin N.V."/>
        </authorList>
    </citation>
    <scope>NUCLEOTIDE SEQUENCE [LARGE SCALE GENOMIC DNA]</scope>
</reference>
<keyword evidence="1" id="KW-1133">Transmembrane helix</keyword>
<dbReference type="Proteomes" id="UP000244338">
    <property type="component" value="Unassembled WGS sequence"/>
</dbReference>
<comment type="caution">
    <text evidence="2">The sequence shown here is derived from an EMBL/GenBank/DDBJ whole genome shotgun (WGS) entry which is preliminary data.</text>
</comment>
<sequence>MSYEIWVYRLYDVAQEIDLGQIEAMLAHDHPMRRLRLSKVRSKALSFKNPPLTLKLPATSVSLQGHNIPAQVSAKLYDFGVLTVSMRLLISNALYDAPDLPPKTHLLDSHDVDSHDAYTRLRQYASELMLDEPDRLGDVFRRYRDELIARVRPALSGGAYDGYIEDFVIYVFDRWPKAWDPVPILLGEMGTVSEAMRREALRHMYSYSDDTVIVTWDSAIVSDPDGAGDVADLLEFAKAQLLELRYYDDLLDGELTQLYSALEGTPRGLTSGSALFGRGRSRRTRELMRRMMELIVEITEFTGRIENALKVTHDYYYVRIYTGAQALFRMKEWSESIGHKMDVLSQHYQLLSDESTSQRFIWIDTLILILIAVEIIIWLYTLR</sequence>
<feature type="transmembrane region" description="Helical" evidence="1">
    <location>
        <begin position="360"/>
        <end position="380"/>
    </location>
</feature>
<dbReference type="EMBL" id="PEBX01000009">
    <property type="protein sequence ID" value="PTQ57280.1"/>
    <property type="molecule type" value="Genomic_DNA"/>
</dbReference>
<organism evidence="2 3">
    <name type="scientific">Candidatus Carbonibacillus altaicus</name>
    <dbReference type="NCBI Taxonomy" id="2163959"/>
    <lineage>
        <taxon>Bacteria</taxon>
        <taxon>Bacillati</taxon>
        <taxon>Bacillota</taxon>
        <taxon>Bacilli</taxon>
        <taxon>Bacillales</taxon>
        <taxon>Candidatus Carbonibacillus</taxon>
    </lineage>
</organism>
<proteinExistence type="predicted"/>
<evidence type="ECO:0000313" key="3">
    <source>
        <dbReference type="Proteomes" id="UP000244338"/>
    </source>
</evidence>
<evidence type="ECO:0000256" key="1">
    <source>
        <dbReference type="SAM" id="Phobius"/>
    </source>
</evidence>
<name>A0A2R6Y3M0_9BACL</name>
<keyword evidence="1" id="KW-0812">Transmembrane</keyword>
<accession>A0A2R6Y3M0</accession>
<evidence type="ECO:0008006" key="4">
    <source>
        <dbReference type="Google" id="ProtNLM"/>
    </source>
</evidence>
<protein>
    <recommendedName>
        <fullName evidence="4">DUF155 domain-containing protein</fullName>
    </recommendedName>
</protein>
<evidence type="ECO:0000313" key="2">
    <source>
        <dbReference type="EMBL" id="PTQ57280.1"/>
    </source>
</evidence>